<keyword evidence="2" id="KW-1185">Reference proteome</keyword>
<dbReference type="Proteomes" id="UP000192333">
    <property type="component" value="Chromosome I"/>
</dbReference>
<dbReference type="STRING" id="758820.SAMN00777080_3522"/>
<dbReference type="InterPro" id="IPR008928">
    <property type="entry name" value="6-hairpin_glycosidase_sf"/>
</dbReference>
<accession>A0A1W2H8H4</accession>
<dbReference type="OrthoDB" id="2087371at2"/>
<sequence>MLLASAKRNLALFFFTLIVWGCQQNDSSIQIKQSENRIEINNSKVKAIFEKKDGLVSQTFFAKKKNEWKEVVSGFIPPKEFPKDAVQLFNQDLVDFRYLSNSNLNSIFLEESKSQAKVTLMGQKGSVPIEQVITLSEENDFFHFSVKLNLEGSPAKLDYALTSFTFNIDHAPEFVHTPGLKFDNDDSKQNRFKLLPGKDQIIGDRAYHAPAIIVQEGGLFAAIVPDLNAINKHQIISPDARRTSDIPTNRFSIPIEDDKYTMPTGLDLNIMTGLTNKPVMTFGYMDNVIAHHIRYQRVNDSSMIRTLDSNELQYEFDLFVSSDAPENKGFQRIPRHQWEKFGKPVFDNRPHLAMPFKEYFNIIDSITFNPIHYENISIDTPLDGYENTGSWLEWEENGVKMGGYRSAIEWWNDVLHNSAFWNNAREAQGFWYWGNELGRPDLIEKGRNIINWSLSAPRNENGLFALLYSANDKKWGLGFTDPVNNKNIFFLKESDSYDVSTMSKTAAHLVDYHLRCEKDKRIIDYLTPYSNWLVKNIDERGAVPSYVDQRDGIASPILHYSAQSASSMWFLAEMYVATGNDDYLDGAKQIAKFLEKEILPEQKWVDMEQFFSCGHRPFEFERDRWQNQVARGNLSLFWAIEGFAALYRATQDQHILDMGEQCVDYVTFTQACWEPHYIYTAFPFGGFGVDNADNATFLDARQAEMVRPFIWYGKTLGRQDLVERGVAAARSSVVLINHPRHKSNNIYRHTNIYPFGLGPENIDHEAHPQSAMRTHPSWGEGSGIFTGLAEAGRALGGVYIDFENEIYVGVDGIQVEKAELIGDEIHLTLNNSLADLTEPWNKVYSTNLIVKGLKQSIYQLKINGSKDGIIFNDSGLEIPLTVQGDEFSF</sequence>
<reference evidence="2" key="1">
    <citation type="submission" date="2017-04" db="EMBL/GenBank/DDBJ databases">
        <authorList>
            <person name="Varghese N."/>
            <person name="Submissions S."/>
        </authorList>
    </citation>
    <scope>NUCLEOTIDE SEQUENCE [LARGE SCALE GENOMIC DNA]</scope>
    <source>
        <strain evidence="2">DSM 16537</strain>
    </source>
</reference>
<dbReference type="RefSeq" id="WP_084121661.1">
    <property type="nucleotide sequence ID" value="NZ_LT838813.1"/>
</dbReference>
<evidence type="ECO:0000313" key="2">
    <source>
        <dbReference type="Proteomes" id="UP000192333"/>
    </source>
</evidence>
<dbReference type="GO" id="GO:0005975">
    <property type="term" value="P:carbohydrate metabolic process"/>
    <property type="evidence" value="ECO:0007669"/>
    <property type="project" value="InterPro"/>
</dbReference>
<protein>
    <submittedName>
        <fullName evidence="1">Uncharacterized protein</fullName>
    </submittedName>
</protein>
<proteinExistence type="predicted"/>
<evidence type="ECO:0000313" key="1">
    <source>
        <dbReference type="EMBL" id="SMD44886.1"/>
    </source>
</evidence>
<name>A0A1W2H8H4_9BACT</name>
<dbReference type="AlphaFoldDB" id="A0A1W2H8H4"/>
<dbReference type="SUPFAM" id="SSF48208">
    <property type="entry name" value="Six-hairpin glycosidases"/>
    <property type="match status" value="2"/>
</dbReference>
<dbReference type="EMBL" id="LT838813">
    <property type="protein sequence ID" value="SMD44886.1"/>
    <property type="molecule type" value="Genomic_DNA"/>
</dbReference>
<gene>
    <name evidence="1" type="ORF">SAMN00777080_3522</name>
</gene>
<organism evidence="1 2">
    <name type="scientific">Aquiflexum balticum DSM 16537</name>
    <dbReference type="NCBI Taxonomy" id="758820"/>
    <lineage>
        <taxon>Bacteria</taxon>
        <taxon>Pseudomonadati</taxon>
        <taxon>Bacteroidota</taxon>
        <taxon>Cytophagia</taxon>
        <taxon>Cytophagales</taxon>
        <taxon>Cyclobacteriaceae</taxon>
        <taxon>Aquiflexum</taxon>
    </lineage>
</organism>